<accession>C9XVC3</accession>
<reference evidence="3" key="2">
    <citation type="journal article" date="2011" name="J. Bacteriol.">
        <title>Complete genome sequence of Cronobacter turicensis LMG 23827, a food-borne pathogen causing deaths in neonates.</title>
        <authorList>
            <person name="Stephan R."/>
            <person name="Lehner A."/>
            <person name="Tischler P."/>
            <person name="Rattei T."/>
        </authorList>
    </citation>
    <scope>NUCLEOTIDE SEQUENCE [LARGE SCALE GENOMIC DNA]</scope>
    <source>
        <strain evidence="3">DSM 18703 / CCUG 55852 / LMG 23827 / z3032</strain>
    </source>
</reference>
<gene>
    <name evidence="2" type="ordered locus">Ctu_26790</name>
</gene>
<evidence type="ECO:0000313" key="2">
    <source>
        <dbReference type="EMBL" id="CBA31961.1"/>
    </source>
</evidence>
<organism evidence="2 3">
    <name type="scientific">Cronobacter turicensis (strain DSM 18703 / CCUG 55852 / LMG 23827 / z3032)</name>
    <dbReference type="NCBI Taxonomy" id="693216"/>
    <lineage>
        <taxon>Bacteria</taxon>
        <taxon>Pseudomonadati</taxon>
        <taxon>Pseudomonadota</taxon>
        <taxon>Gammaproteobacteria</taxon>
        <taxon>Enterobacterales</taxon>
        <taxon>Enterobacteriaceae</taxon>
        <taxon>Cronobacter</taxon>
    </lineage>
</organism>
<sequence>MSSFYFLYSSGLLYRFNYYLYLFIKPMQKMTADNKPVRGNLATRAGPAFAHDKWLPRNALLIRPSLTYHSPVNYYQDNEFSENIAVLNPLKNAEKSLVSAWRIFISRQ</sequence>
<keyword evidence="1" id="KW-0472">Membrane</keyword>
<proteinExistence type="predicted"/>
<protein>
    <submittedName>
        <fullName evidence="2">Uncharacterized protein</fullName>
    </submittedName>
</protein>
<keyword evidence="1" id="KW-0812">Transmembrane</keyword>
<name>C9XVC3_CROTZ</name>
<dbReference type="EMBL" id="FN543093">
    <property type="protein sequence ID" value="CBA31961.1"/>
    <property type="molecule type" value="Genomic_DNA"/>
</dbReference>
<reference evidence="2 3" key="1">
    <citation type="journal article" date="2010" name="J. Bacteriol.">
        <title>Complete Genome Sequence of Cronobacter turicensis LMG 23827, a foodborne pathogen causing deaths in neonates.</title>
        <authorList>
            <person name="Stephan R."/>
            <person name="Lehner A."/>
            <person name="Tischler P."/>
            <person name="Rattei T."/>
        </authorList>
    </citation>
    <scope>NUCLEOTIDE SEQUENCE [LARGE SCALE GENOMIC DNA]</scope>
    <source>
        <strain evidence="3">DSM 18703 / CCUG 55852 / LMG 23827 / z3032</strain>
    </source>
</reference>
<evidence type="ECO:0000313" key="3">
    <source>
        <dbReference type="Proteomes" id="UP000002069"/>
    </source>
</evidence>
<feature type="transmembrane region" description="Helical" evidence="1">
    <location>
        <begin position="6"/>
        <end position="24"/>
    </location>
</feature>
<dbReference type="HOGENOM" id="CLU_2195154_0_0_6"/>
<dbReference type="AlphaFoldDB" id="C9XVC3"/>
<keyword evidence="1" id="KW-1133">Transmembrane helix</keyword>
<dbReference type="KEGG" id="ctu:CTU_26790"/>
<dbReference type="Proteomes" id="UP000002069">
    <property type="component" value="Chromosome"/>
</dbReference>
<keyword evidence="3" id="KW-1185">Reference proteome</keyword>
<evidence type="ECO:0000256" key="1">
    <source>
        <dbReference type="SAM" id="Phobius"/>
    </source>
</evidence>